<dbReference type="CDD" id="cd10977">
    <property type="entry name" value="CE4_PuuE_SpCDA1"/>
    <property type="match status" value="1"/>
</dbReference>
<accession>A0AAU7KIP4</accession>
<evidence type="ECO:0000313" key="2">
    <source>
        <dbReference type="EMBL" id="XBO71063.1"/>
    </source>
</evidence>
<dbReference type="GO" id="GO:0016810">
    <property type="term" value="F:hydrolase activity, acting on carbon-nitrogen (but not peptide) bonds"/>
    <property type="evidence" value="ECO:0007669"/>
    <property type="project" value="InterPro"/>
</dbReference>
<dbReference type="AlphaFoldDB" id="A0AAU7KIP4"/>
<dbReference type="GO" id="GO:0005975">
    <property type="term" value="P:carbohydrate metabolic process"/>
    <property type="evidence" value="ECO:0007669"/>
    <property type="project" value="InterPro"/>
</dbReference>
<dbReference type="RefSeq" id="WP_348827316.1">
    <property type="nucleotide sequence ID" value="NZ_CP098827.1"/>
</dbReference>
<reference evidence="2" key="1">
    <citation type="submission" date="2022-06" db="EMBL/GenBank/DDBJ databases">
        <title>A novel DMS-producing enzyme.</title>
        <authorList>
            <person name="Zhang Y."/>
        </authorList>
    </citation>
    <scope>NUCLEOTIDE SEQUENCE</scope>
    <source>
        <strain evidence="2">RT37</strain>
    </source>
</reference>
<dbReference type="InterPro" id="IPR002509">
    <property type="entry name" value="NODB_dom"/>
</dbReference>
<proteinExistence type="predicted"/>
<sequence>MLPQRDLVGYADTPPTGAWPNGARLAVNIVVNYEEGSERSFAMGDDDQESMTEWGSYVTPAGTRNLAMESMYEYGSRVGIWRILDILREADVRSTFFACAVALEQNPRVARVASGDGHEFCSHGYRWEEVFRLSEDEEREHIRLAIESITATTGKRPVGWYCRYGPSVRTRRLLVEEGGFLYDSDAYNDDVPYFTEVAGSRQLVVPYTTDMNDFRFWLSPGLTSGREFLDNLKEGFDVLFEESARGPRMMSVGLHPRMVGRPGKIRALKDFIAYAQAHEGVWFATREEIARAWLAREGEATGVV</sequence>
<organism evidence="2">
    <name type="scientific">Halomonas sp. RT37</name>
    <dbReference type="NCBI Taxonomy" id="2950872"/>
    <lineage>
        <taxon>Bacteria</taxon>
        <taxon>Pseudomonadati</taxon>
        <taxon>Pseudomonadota</taxon>
        <taxon>Gammaproteobacteria</taxon>
        <taxon>Oceanospirillales</taxon>
        <taxon>Halomonadaceae</taxon>
        <taxon>Halomonas</taxon>
    </lineage>
</organism>
<dbReference type="PANTHER" id="PTHR43123">
    <property type="entry name" value="POLYSACCHARIDE DEACETYLASE-RELATED"/>
    <property type="match status" value="1"/>
</dbReference>
<dbReference type="PANTHER" id="PTHR43123:SF1">
    <property type="entry name" value="POLYSACCHARIDE DEACETYLASE-RELATED"/>
    <property type="match status" value="1"/>
</dbReference>
<feature type="domain" description="NodB homology" evidence="1">
    <location>
        <begin position="66"/>
        <end position="284"/>
    </location>
</feature>
<dbReference type="Gene3D" id="3.20.20.370">
    <property type="entry name" value="Glycoside hydrolase/deacetylase"/>
    <property type="match status" value="1"/>
</dbReference>
<dbReference type="PROSITE" id="PS51677">
    <property type="entry name" value="NODB"/>
    <property type="match status" value="1"/>
</dbReference>
<dbReference type="InterPro" id="IPR017625">
    <property type="entry name" value="PuuE"/>
</dbReference>
<gene>
    <name evidence="2" type="ORF">NFG58_21135</name>
</gene>
<evidence type="ECO:0000259" key="1">
    <source>
        <dbReference type="PROSITE" id="PS51677"/>
    </source>
</evidence>
<dbReference type="Pfam" id="PF01522">
    <property type="entry name" value="Polysacc_deac_1"/>
    <property type="match status" value="1"/>
</dbReference>
<protein>
    <submittedName>
        <fullName evidence="2">Allantoinase PuuE</fullName>
    </submittedName>
</protein>
<dbReference type="SUPFAM" id="SSF88713">
    <property type="entry name" value="Glycoside hydrolase/deacetylase"/>
    <property type="match status" value="1"/>
</dbReference>
<dbReference type="EMBL" id="CP098827">
    <property type="protein sequence ID" value="XBO71063.1"/>
    <property type="molecule type" value="Genomic_DNA"/>
</dbReference>
<name>A0AAU7KIP4_9GAMM</name>
<dbReference type="InterPro" id="IPR011330">
    <property type="entry name" value="Glyco_hydro/deAcase_b/a-brl"/>
</dbReference>